<evidence type="ECO:0000256" key="13">
    <source>
        <dbReference type="ARBA" id="ARBA00047659"/>
    </source>
</evidence>
<dbReference type="InterPro" id="IPR000794">
    <property type="entry name" value="Beta-ketoacyl_synthase"/>
</dbReference>
<dbReference type="SMART" id="SM00825">
    <property type="entry name" value="PKS_KS"/>
    <property type="match status" value="1"/>
</dbReference>
<dbReference type="NCBIfam" id="TIGR03150">
    <property type="entry name" value="fabF"/>
    <property type="match status" value="1"/>
</dbReference>
<evidence type="ECO:0000256" key="7">
    <source>
        <dbReference type="ARBA" id="ARBA00022832"/>
    </source>
</evidence>
<keyword evidence="9 14" id="KW-0275">Fatty acid biosynthesis</keyword>
<dbReference type="PIRSF" id="PIRSF000447">
    <property type="entry name" value="KAS_II"/>
    <property type="match status" value="1"/>
</dbReference>
<dbReference type="InterPro" id="IPR017568">
    <property type="entry name" value="3-oxoacyl-ACP_synth-2"/>
</dbReference>
<keyword evidence="5 14" id="KW-0444">Lipid biosynthesis</keyword>
<dbReference type="STRING" id="1293598.IV56_GL001213"/>
<keyword evidence="6 14" id="KW-0808">Transferase</keyword>
<feature type="active site" description="For beta-ketoacyl synthase activity" evidence="15">
    <location>
        <position position="159"/>
    </location>
</feature>
<comment type="catalytic activity">
    <reaction evidence="13 14">
        <text>a fatty acyl-[ACP] + malonyl-[ACP] + H(+) = a 3-oxoacyl-[ACP] + holo-[ACP] + CO2</text>
        <dbReference type="Rhea" id="RHEA:22836"/>
        <dbReference type="Rhea" id="RHEA-COMP:9623"/>
        <dbReference type="Rhea" id="RHEA-COMP:9685"/>
        <dbReference type="Rhea" id="RHEA-COMP:9916"/>
        <dbReference type="Rhea" id="RHEA-COMP:14125"/>
        <dbReference type="ChEBI" id="CHEBI:15378"/>
        <dbReference type="ChEBI" id="CHEBI:16526"/>
        <dbReference type="ChEBI" id="CHEBI:64479"/>
        <dbReference type="ChEBI" id="CHEBI:78449"/>
        <dbReference type="ChEBI" id="CHEBI:78776"/>
        <dbReference type="ChEBI" id="CHEBI:138651"/>
    </reaction>
</comment>
<dbReference type="Pfam" id="PF00109">
    <property type="entry name" value="ketoacyl-synt"/>
    <property type="match status" value="1"/>
</dbReference>
<sequence>MVVTGMGTVNALGLDVNETVTAMHQQQVGIAPITKFDASETGITVAGEVKHFEVEHRMPKRLAKRMDLFTQYALYTAIEAYEQAGLSDEAVDPDRLAVIYGSGIGGLTTIETQVTRMVQKGPKRVSPMFVPMSIINMAPGAIAQQFNAHGTSYAVVTACASATNAIGEAYRHIQHGDADVVITGGAEASVNEIGIAGFAALTALSPATDAQQASLPFGRDRSGFVMGEGAGTLILESLEHAEARGAKILGEIVGYGSTSDAYHMTSPDPEGTQASRAMQQAIADAGLTVDQISYVNAHGTATTANDAMEALAIRRVFGDHPVLVSSTKALTGHLLGAAGAVEAIMTLAALRDGRLPVNVGGVADDTLAVDLVTSNNQQQTSPYALSNSFGFGGHNAVLALKRW</sequence>
<dbReference type="SUPFAM" id="SSF53901">
    <property type="entry name" value="Thiolase-like"/>
    <property type="match status" value="2"/>
</dbReference>
<evidence type="ECO:0000256" key="4">
    <source>
        <dbReference type="ARBA" id="ARBA00014657"/>
    </source>
</evidence>
<evidence type="ECO:0000313" key="18">
    <source>
        <dbReference type="EMBL" id="KRO16431.1"/>
    </source>
</evidence>
<evidence type="ECO:0000313" key="19">
    <source>
        <dbReference type="Proteomes" id="UP000050969"/>
    </source>
</evidence>
<accession>A0A0R2MS73</accession>
<evidence type="ECO:0000256" key="16">
    <source>
        <dbReference type="RuleBase" id="RU003694"/>
    </source>
</evidence>
<gene>
    <name evidence="18" type="ORF">IV56_GL001213</name>
</gene>
<keyword evidence="10 14" id="KW-0012">Acyltransferase</keyword>
<evidence type="ECO:0000256" key="2">
    <source>
        <dbReference type="ARBA" id="ARBA00008467"/>
    </source>
</evidence>
<dbReference type="AlphaFoldDB" id="A0A0R2MS73"/>
<comment type="pathway">
    <text evidence="1 14">Lipid metabolism; fatty acid biosynthesis.</text>
</comment>
<dbReference type="EC" id="2.3.1.179" evidence="3 14"/>
<dbReference type="PANTHER" id="PTHR11712:SF336">
    <property type="entry name" value="3-OXOACYL-[ACYL-CARRIER-PROTEIN] SYNTHASE, MITOCHONDRIAL"/>
    <property type="match status" value="1"/>
</dbReference>
<dbReference type="GO" id="GO:0005829">
    <property type="term" value="C:cytosol"/>
    <property type="evidence" value="ECO:0007669"/>
    <property type="project" value="TreeGrafter"/>
</dbReference>
<dbReference type="InterPro" id="IPR014031">
    <property type="entry name" value="Ketoacyl_synth_C"/>
</dbReference>
<comment type="catalytic activity">
    <reaction evidence="12 14">
        <text>(9Z)-hexadecenoyl-[ACP] + malonyl-[ACP] + H(+) = 3-oxo-(11Z)-octadecenoyl-[ACP] + holo-[ACP] + CO2</text>
        <dbReference type="Rhea" id="RHEA:55040"/>
        <dbReference type="Rhea" id="RHEA-COMP:9623"/>
        <dbReference type="Rhea" id="RHEA-COMP:9685"/>
        <dbReference type="Rhea" id="RHEA-COMP:10800"/>
        <dbReference type="Rhea" id="RHEA-COMP:14074"/>
        <dbReference type="ChEBI" id="CHEBI:15378"/>
        <dbReference type="ChEBI" id="CHEBI:16526"/>
        <dbReference type="ChEBI" id="CHEBI:64479"/>
        <dbReference type="ChEBI" id="CHEBI:78449"/>
        <dbReference type="ChEBI" id="CHEBI:83989"/>
        <dbReference type="ChEBI" id="CHEBI:138538"/>
        <dbReference type="EC" id="2.3.1.179"/>
    </reaction>
</comment>
<dbReference type="NCBIfam" id="NF005589">
    <property type="entry name" value="PRK07314.1"/>
    <property type="match status" value="1"/>
</dbReference>
<dbReference type="CDD" id="cd00834">
    <property type="entry name" value="KAS_I_II"/>
    <property type="match status" value="1"/>
</dbReference>
<dbReference type="Proteomes" id="UP000050969">
    <property type="component" value="Unassembled WGS sequence"/>
</dbReference>
<dbReference type="UniPathway" id="UPA00094"/>
<reference evidence="18 19" key="1">
    <citation type="journal article" date="2015" name="Genome Announc.">
        <title>Expanding the biotechnology potential of lactobacilli through comparative genomics of 213 strains and associated genera.</title>
        <authorList>
            <person name="Sun Z."/>
            <person name="Harris H.M."/>
            <person name="McCann A."/>
            <person name="Guo C."/>
            <person name="Argimon S."/>
            <person name="Zhang W."/>
            <person name="Yang X."/>
            <person name="Jeffery I.B."/>
            <person name="Cooney J.C."/>
            <person name="Kagawa T.F."/>
            <person name="Liu W."/>
            <person name="Song Y."/>
            <person name="Salvetti E."/>
            <person name="Wrobel A."/>
            <person name="Rasinkangas P."/>
            <person name="Parkhill J."/>
            <person name="Rea M.C."/>
            <person name="O'Sullivan O."/>
            <person name="Ritari J."/>
            <person name="Douillard F.P."/>
            <person name="Paul Ross R."/>
            <person name="Yang R."/>
            <person name="Briner A.E."/>
            <person name="Felis G.E."/>
            <person name="de Vos W.M."/>
            <person name="Barrangou R."/>
            <person name="Klaenhammer T.R."/>
            <person name="Caufield P.W."/>
            <person name="Cui Y."/>
            <person name="Zhang H."/>
            <person name="O'Toole P.W."/>
        </authorList>
    </citation>
    <scope>NUCLEOTIDE SEQUENCE [LARGE SCALE GENOMIC DNA]</scope>
    <source>
        <strain evidence="18 19">DSM 24301</strain>
    </source>
</reference>
<evidence type="ECO:0000256" key="1">
    <source>
        <dbReference type="ARBA" id="ARBA00005194"/>
    </source>
</evidence>
<dbReference type="Gene3D" id="3.40.47.10">
    <property type="match status" value="1"/>
</dbReference>
<dbReference type="InterPro" id="IPR018201">
    <property type="entry name" value="Ketoacyl_synth_AS"/>
</dbReference>
<dbReference type="PROSITE" id="PS00606">
    <property type="entry name" value="KS3_1"/>
    <property type="match status" value="1"/>
</dbReference>
<evidence type="ECO:0000256" key="10">
    <source>
        <dbReference type="ARBA" id="ARBA00023315"/>
    </source>
</evidence>
<evidence type="ECO:0000256" key="8">
    <source>
        <dbReference type="ARBA" id="ARBA00023098"/>
    </source>
</evidence>
<dbReference type="PROSITE" id="PS52004">
    <property type="entry name" value="KS3_2"/>
    <property type="match status" value="1"/>
</dbReference>
<keyword evidence="7" id="KW-0276">Fatty acid metabolism</keyword>
<dbReference type="EMBL" id="JQCE01000038">
    <property type="protein sequence ID" value="KRO16431.1"/>
    <property type="molecule type" value="Genomic_DNA"/>
</dbReference>
<evidence type="ECO:0000259" key="17">
    <source>
        <dbReference type="PROSITE" id="PS52004"/>
    </source>
</evidence>
<comment type="function">
    <text evidence="11 14">Involved in the type II fatty acid elongation cycle. Catalyzes the elongation of a wide range of acyl-ACP by the addition of two carbons from malonyl-ACP to an acyl acceptor. Can efficiently catalyze the conversion of palmitoleoyl-ACP (cis-hexadec-9-enoyl-ACP) to cis-vaccenoyl-ACP (cis-octadec-11-enoyl-ACP), an essential step in the thermal regulation of fatty acid composition.</text>
</comment>
<dbReference type="GO" id="GO:0004315">
    <property type="term" value="F:3-oxoacyl-[acyl-carrier-protein] synthase activity"/>
    <property type="evidence" value="ECO:0007669"/>
    <property type="project" value="UniProtKB-UniRule"/>
</dbReference>
<evidence type="ECO:0000256" key="9">
    <source>
        <dbReference type="ARBA" id="ARBA00023160"/>
    </source>
</evidence>
<dbReference type="GO" id="GO:0006633">
    <property type="term" value="P:fatty acid biosynthetic process"/>
    <property type="evidence" value="ECO:0007669"/>
    <property type="project" value="UniProtKB-UniRule"/>
</dbReference>
<keyword evidence="19" id="KW-1185">Reference proteome</keyword>
<evidence type="ECO:0000256" key="11">
    <source>
        <dbReference type="ARBA" id="ARBA00024006"/>
    </source>
</evidence>
<evidence type="ECO:0000256" key="12">
    <source>
        <dbReference type="ARBA" id="ARBA00047318"/>
    </source>
</evidence>
<organism evidence="18 19">
    <name type="scientific">Lacticaseibacillus saniviri JCM 17471 = DSM 24301</name>
    <dbReference type="NCBI Taxonomy" id="1293598"/>
    <lineage>
        <taxon>Bacteria</taxon>
        <taxon>Bacillati</taxon>
        <taxon>Bacillota</taxon>
        <taxon>Bacilli</taxon>
        <taxon>Lactobacillales</taxon>
        <taxon>Lactobacillaceae</taxon>
        <taxon>Lacticaseibacillus</taxon>
    </lineage>
</organism>
<dbReference type="InterPro" id="IPR016039">
    <property type="entry name" value="Thiolase-like"/>
</dbReference>
<comment type="similarity">
    <text evidence="2 14 16">Belongs to the thiolase-like superfamily. Beta-ketoacyl-ACP synthases family.</text>
</comment>
<dbReference type="FunFam" id="3.40.47.10:FF:000018">
    <property type="entry name" value="3-oxoacyl-[acyl-carrier-protein] synthase 2"/>
    <property type="match status" value="1"/>
</dbReference>
<comment type="caution">
    <text evidence="18">The sequence shown here is derived from an EMBL/GenBank/DDBJ whole genome shotgun (WGS) entry which is preliminary data.</text>
</comment>
<name>A0A0R2MS73_9LACO</name>
<dbReference type="InterPro" id="IPR014030">
    <property type="entry name" value="Ketoacyl_synth_N"/>
</dbReference>
<keyword evidence="8" id="KW-0443">Lipid metabolism</keyword>
<feature type="domain" description="Ketosynthase family 3 (KS3)" evidence="17">
    <location>
        <begin position="1"/>
        <end position="402"/>
    </location>
</feature>
<dbReference type="PATRIC" id="fig|1293598.4.peg.1276"/>
<dbReference type="InterPro" id="IPR020841">
    <property type="entry name" value="PKS_Beta-ketoAc_synthase_dom"/>
</dbReference>
<proteinExistence type="inferred from homology"/>
<protein>
    <recommendedName>
        <fullName evidence="4 14">3-oxoacyl-[acyl-carrier-protein] synthase 2</fullName>
        <ecNumber evidence="3 14">2.3.1.179</ecNumber>
    </recommendedName>
</protein>
<evidence type="ECO:0000256" key="5">
    <source>
        <dbReference type="ARBA" id="ARBA00022516"/>
    </source>
</evidence>
<dbReference type="Pfam" id="PF02801">
    <property type="entry name" value="Ketoacyl-synt_C"/>
    <property type="match status" value="1"/>
</dbReference>
<evidence type="ECO:0000256" key="6">
    <source>
        <dbReference type="ARBA" id="ARBA00022679"/>
    </source>
</evidence>
<evidence type="ECO:0000256" key="14">
    <source>
        <dbReference type="PIRNR" id="PIRNR000447"/>
    </source>
</evidence>
<dbReference type="PANTHER" id="PTHR11712">
    <property type="entry name" value="POLYKETIDE SYNTHASE-RELATED"/>
    <property type="match status" value="1"/>
</dbReference>
<evidence type="ECO:0000256" key="3">
    <source>
        <dbReference type="ARBA" id="ARBA00012356"/>
    </source>
</evidence>
<evidence type="ECO:0000256" key="15">
    <source>
        <dbReference type="PIRSR" id="PIRSR000447-1"/>
    </source>
</evidence>